<dbReference type="InterPro" id="IPR036737">
    <property type="entry name" value="OmpA-like_sf"/>
</dbReference>
<organism evidence="4 5">
    <name type="scientific">Sphingomonas aerolata</name>
    <dbReference type="NCBI Taxonomy" id="185951"/>
    <lineage>
        <taxon>Bacteria</taxon>
        <taxon>Pseudomonadati</taxon>
        <taxon>Pseudomonadota</taxon>
        <taxon>Alphaproteobacteria</taxon>
        <taxon>Sphingomonadales</taxon>
        <taxon>Sphingomonadaceae</taxon>
        <taxon>Sphingomonas</taxon>
    </lineage>
</organism>
<keyword evidence="2" id="KW-1133">Transmembrane helix</keyword>
<name>A0A2T4YTY6_9SPHN</name>
<keyword evidence="2" id="KW-0812">Transmembrane</keyword>
<protein>
    <submittedName>
        <fullName evidence="4">OmpA family protein</fullName>
    </submittedName>
</protein>
<dbReference type="AlphaFoldDB" id="A0A2T4YTY6"/>
<dbReference type="Gene3D" id="3.30.1330.60">
    <property type="entry name" value="OmpA-like domain"/>
    <property type="match status" value="1"/>
</dbReference>
<dbReference type="EMBL" id="PZZN01000001">
    <property type="protein sequence ID" value="PTM47264.1"/>
    <property type="molecule type" value="Genomic_DNA"/>
</dbReference>
<proteinExistence type="predicted"/>
<dbReference type="Pfam" id="PF00691">
    <property type="entry name" value="OmpA"/>
    <property type="match status" value="1"/>
</dbReference>
<evidence type="ECO:0000313" key="4">
    <source>
        <dbReference type="EMBL" id="PTM47264.1"/>
    </source>
</evidence>
<keyword evidence="5" id="KW-1185">Reference proteome</keyword>
<sequence>MKYLADILNALAGIIEKAGAGPLAFMALAAIIVAYLAARWFGKDHVSIRLIVFLVVLAALGTVPFIVQIVAGSEEPKPPPPIRPAEQPAPGKFIVFFDWDKASITPESASVLNLVAKAYHSRKGYDLYLQGRGYHDELTPKIISGESRNKSVKAALVERGIPENRILTMEVGSDRPPVTTAVPEIIASPAARRVEIEFKPIE</sequence>
<evidence type="ECO:0000313" key="5">
    <source>
        <dbReference type="Proteomes" id="UP000240996"/>
    </source>
</evidence>
<dbReference type="Proteomes" id="UP000240996">
    <property type="component" value="Unassembled WGS sequence"/>
</dbReference>
<dbReference type="RefSeq" id="WP_107930258.1">
    <property type="nucleotide sequence ID" value="NZ_PZZN01000001.1"/>
</dbReference>
<gene>
    <name evidence="4" type="ORF">C8J24_0654</name>
</gene>
<dbReference type="SUPFAM" id="SSF103088">
    <property type="entry name" value="OmpA-like"/>
    <property type="match status" value="1"/>
</dbReference>
<keyword evidence="1 2" id="KW-0472">Membrane</keyword>
<dbReference type="InterPro" id="IPR006665">
    <property type="entry name" value="OmpA-like"/>
</dbReference>
<dbReference type="GO" id="GO:0016020">
    <property type="term" value="C:membrane"/>
    <property type="evidence" value="ECO:0007669"/>
    <property type="project" value="UniProtKB-UniRule"/>
</dbReference>
<reference evidence="4 5" key="1">
    <citation type="submission" date="2018-04" db="EMBL/GenBank/DDBJ databases">
        <title>Genomic Encyclopedia of Type Strains, Phase III (KMG-III): the genomes of soil and plant-associated and newly described type strains.</title>
        <authorList>
            <person name="Whitman W."/>
        </authorList>
    </citation>
    <scope>NUCLEOTIDE SEQUENCE [LARGE SCALE GENOMIC DNA]</scope>
    <source>
        <strain evidence="4 5">NW12</strain>
    </source>
</reference>
<feature type="transmembrane region" description="Helical" evidence="2">
    <location>
        <begin position="50"/>
        <end position="71"/>
    </location>
</feature>
<feature type="transmembrane region" description="Helical" evidence="2">
    <location>
        <begin position="20"/>
        <end position="38"/>
    </location>
</feature>
<accession>A0A2T4YTY6</accession>
<comment type="caution">
    <text evidence="4">The sequence shown here is derived from an EMBL/GenBank/DDBJ whole genome shotgun (WGS) entry which is preliminary data.</text>
</comment>
<evidence type="ECO:0000259" key="3">
    <source>
        <dbReference type="PROSITE" id="PS51123"/>
    </source>
</evidence>
<dbReference type="PROSITE" id="PS51123">
    <property type="entry name" value="OMPA_2"/>
    <property type="match status" value="1"/>
</dbReference>
<evidence type="ECO:0000256" key="1">
    <source>
        <dbReference type="PROSITE-ProRule" id="PRU00473"/>
    </source>
</evidence>
<evidence type="ECO:0000256" key="2">
    <source>
        <dbReference type="SAM" id="Phobius"/>
    </source>
</evidence>
<feature type="domain" description="OmpA-like" evidence="3">
    <location>
        <begin position="84"/>
        <end position="202"/>
    </location>
</feature>